<dbReference type="PANTHER" id="PTHR28026">
    <property type="entry name" value="DUF962 DOMAIN PROTEIN (AFU_ORTHOLOGUE AFUA_8G05310)"/>
    <property type="match status" value="1"/>
</dbReference>
<reference evidence="2" key="1">
    <citation type="submission" date="2022-12" db="EMBL/GenBank/DDBJ databases">
        <title>Draft genome assemblies for two species of Escallonia (Escalloniales).</title>
        <authorList>
            <person name="Chanderbali A."/>
            <person name="Dervinis C."/>
            <person name="Anghel I."/>
            <person name="Soltis D."/>
            <person name="Soltis P."/>
            <person name="Zapata F."/>
        </authorList>
    </citation>
    <scope>NUCLEOTIDE SEQUENCE</scope>
    <source>
        <strain evidence="2">UCBG64.0493</strain>
        <tissue evidence="2">Leaf</tissue>
    </source>
</reference>
<evidence type="ECO:0000313" key="2">
    <source>
        <dbReference type="EMBL" id="KAK3003432.1"/>
    </source>
</evidence>
<protein>
    <submittedName>
        <fullName evidence="2">Uncharacterized protein</fullName>
    </submittedName>
</protein>
<comment type="caution">
    <text evidence="2">The sequence shown here is derived from an EMBL/GenBank/DDBJ whole genome shotgun (WGS) entry which is preliminary data.</text>
</comment>
<feature type="transmembrane region" description="Helical" evidence="1">
    <location>
        <begin position="64"/>
        <end position="83"/>
    </location>
</feature>
<keyword evidence="3" id="KW-1185">Reference proteome</keyword>
<evidence type="ECO:0000313" key="3">
    <source>
        <dbReference type="Proteomes" id="UP001188597"/>
    </source>
</evidence>
<dbReference type="GO" id="GO:0005783">
    <property type="term" value="C:endoplasmic reticulum"/>
    <property type="evidence" value="ECO:0007669"/>
    <property type="project" value="TreeGrafter"/>
</dbReference>
<dbReference type="EMBL" id="JAVXUP010002419">
    <property type="protein sequence ID" value="KAK3003432.1"/>
    <property type="molecule type" value="Genomic_DNA"/>
</dbReference>
<name>A0AA88V7J3_9ASTE</name>
<dbReference type="AlphaFoldDB" id="A0AA88V7J3"/>
<organism evidence="2 3">
    <name type="scientific">Escallonia herrerae</name>
    <dbReference type="NCBI Taxonomy" id="1293975"/>
    <lineage>
        <taxon>Eukaryota</taxon>
        <taxon>Viridiplantae</taxon>
        <taxon>Streptophyta</taxon>
        <taxon>Embryophyta</taxon>
        <taxon>Tracheophyta</taxon>
        <taxon>Spermatophyta</taxon>
        <taxon>Magnoliopsida</taxon>
        <taxon>eudicotyledons</taxon>
        <taxon>Gunneridae</taxon>
        <taxon>Pentapetalae</taxon>
        <taxon>asterids</taxon>
        <taxon>campanulids</taxon>
        <taxon>Escalloniales</taxon>
        <taxon>Escalloniaceae</taxon>
        <taxon>Escallonia</taxon>
    </lineage>
</organism>
<evidence type="ECO:0000256" key="1">
    <source>
        <dbReference type="SAM" id="Phobius"/>
    </source>
</evidence>
<proteinExistence type="predicted"/>
<keyword evidence="1" id="KW-0812">Transmembrane</keyword>
<dbReference type="GO" id="GO:0016020">
    <property type="term" value="C:membrane"/>
    <property type="evidence" value="ECO:0007669"/>
    <property type="project" value="GOC"/>
</dbReference>
<dbReference type="GO" id="GO:0046521">
    <property type="term" value="P:sphingoid catabolic process"/>
    <property type="evidence" value="ECO:0007669"/>
    <property type="project" value="TreeGrafter"/>
</dbReference>
<dbReference type="Pfam" id="PF06127">
    <property type="entry name" value="Mpo1-like"/>
    <property type="match status" value="1"/>
</dbReference>
<dbReference type="InterPro" id="IPR009305">
    <property type="entry name" value="Mpo1-like"/>
</dbReference>
<dbReference type="PANTHER" id="PTHR28026:SF9">
    <property type="entry name" value="2-HYDROXY-PALMITIC ACID DIOXYGENASE MPO1"/>
    <property type="match status" value="1"/>
</dbReference>
<accession>A0AA88V7J3</accession>
<gene>
    <name evidence="2" type="ORF">RJ639_018611</name>
</gene>
<keyword evidence="1" id="KW-0472">Membrane</keyword>
<feature type="transmembrane region" description="Helical" evidence="1">
    <location>
        <begin position="26"/>
        <end position="44"/>
    </location>
</feature>
<feature type="transmembrane region" description="Helical" evidence="1">
    <location>
        <begin position="90"/>
        <end position="111"/>
    </location>
</feature>
<keyword evidence="1" id="KW-1133">Transmembrane helix</keyword>
<sequence>MGKIGLFDVEKHFAFYGAYHSNPVNIFIHMLFVWPILFTFLMLLHFTPPLFSISQFGLENNTVIVFNFGFLFTLVYALFYVLFDKKAGSVAALLCFACWVVSSCLGNYLGYSVAWKELHLEKSWCPSFNLIGYFALDNCSAVGVVSPQSGTEVVLAAQLICWTGQFLGHGLFEKRAPALLDNLAQAFLMAPFFVLLEALQMLFNYEPYPGFHSNVKARVEADIKEWQEKKQKKIS</sequence>
<dbReference type="Proteomes" id="UP001188597">
    <property type="component" value="Unassembled WGS sequence"/>
</dbReference>